<reference evidence="1 2" key="1">
    <citation type="submission" date="2018-01" db="EMBL/GenBank/DDBJ databases">
        <title>Halomonas endophytica sp. nov., isolated from storage liquid in the stems of Populus euphratica.</title>
        <authorList>
            <person name="Chen C."/>
        </authorList>
    </citation>
    <scope>NUCLEOTIDE SEQUENCE [LARGE SCALE GENOMIC DNA]</scope>
    <source>
        <strain evidence="1 2">DSM 26881</strain>
    </source>
</reference>
<evidence type="ECO:0000313" key="2">
    <source>
        <dbReference type="Proteomes" id="UP000235346"/>
    </source>
</evidence>
<sequence length="90" mass="9900">MNTINSATRISEAKLSTIDPSSYNVIGVIARCQVLESDPTYVEVKPDRRLPPIVSRDHPGTDMTPAILLIEVDDPENQATLERLKAELGL</sequence>
<protein>
    <submittedName>
        <fullName evidence="1">Uncharacterized protein</fullName>
    </submittedName>
</protein>
<gene>
    <name evidence="1" type="ORF">C1H66_01290</name>
</gene>
<accession>A0A2N7TU41</accession>
<name>A0A2N7TU41_9GAMM</name>
<comment type="caution">
    <text evidence="1">The sequence shown here is derived from an EMBL/GenBank/DDBJ whole genome shotgun (WGS) entry which is preliminary data.</text>
</comment>
<dbReference type="AlphaFoldDB" id="A0A2N7TU41"/>
<dbReference type="EMBL" id="PNRE01000009">
    <property type="protein sequence ID" value="PMR71700.1"/>
    <property type="molecule type" value="Genomic_DNA"/>
</dbReference>
<dbReference type="Proteomes" id="UP000235346">
    <property type="component" value="Unassembled WGS sequence"/>
</dbReference>
<evidence type="ECO:0000313" key="1">
    <source>
        <dbReference type="EMBL" id="PMR71700.1"/>
    </source>
</evidence>
<keyword evidence="2" id="KW-1185">Reference proteome</keyword>
<dbReference type="RefSeq" id="WP_102626118.1">
    <property type="nucleotide sequence ID" value="NZ_PDOH01000032.1"/>
</dbReference>
<organism evidence="1 2">
    <name type="scientific">Halomonas heilongjiangensis</name>
    <dbReference type="NCBI Taxonomy" id="1387883"/>
    <lineage>
        <taxon>Bacteria</taxon>
        <taxon>Pseudomonadati</taxon>
        <taxon>Pseudomonadota</taxon>
        <taxon>Gammaproteobacteria</taxon>
        <taxon>Oceanospirillales</taxon>
        <taxon>Halomonadaceae</taxon>
        <taxon>Halomonas</taxon>
    </lineage>
</organism>
<proteinExistence type="predicted"/>